<accession>A0A8S1JWD1</accession>
<evidence type="ECO:0000313" key="2">
    <source>
        <dbReference type="EMBL" id="CAD8046475.1"/>
    </source>
</evidence>
<protein>
    <submittedName>
        <fullName evidence="2">Uncharacterized protein</fullName>
    </submittedName>
</protein>
<proteinExistence type="predicted"/>
<keyword evidence="3" id="KW-1185">Reference proteome</keyword>
<organism evidence="2 3">
    <name type="scientific">Paramecium sonneborni</name>
    <dbReference type="NCBI Taxonomy" id="65129"/>
    <lineage>
        <taxon>Eukaryota</taxon>
        <taxon>Sar</taxon>
        <taxon>Alveolata</taxon>
        <taxon>Ciliophora</taxon>
        <taxon>Intramacronucleata</taxon>
        <taxon>Oligohymenophorea</taxon>
        <taxon>Peniculida</taxon>
        <taxon>Parameciidae</taxon>
        <taxon>Paramecium</taxon>
    </lineage>
</organism>
<dbReference type="AlphaFoldDB" id="A0A8S1JWD1"/>
<feature type="compositionally biased region" description="Basic and acidic residues" evidence="1">
    <location>
        <begin position="584"/>
        <end position="595"/>
    </location>
</feature>
<reference evidence="2" key="1">
    <citation type="submission" date="2021-01" db="EMBL/GenBank/DDBJ databases">
        <authorList>
            <consortium name="Genoscope - CEA"/>
            <person name="William W."/>
        </authorList>
    </citation>
    <scope>NUCLEOTIDE SEQUENCE</scope>
</reference>
<sequence length="606" mass="71613">MNYSQFSFSQLGKQILQENKDLQDRYTLELLNNYKSPQFFQQAQENRLEKQIQKQNEIIKLLMEKQESVKNNIQLNNNQNRQFQQQDKTQNPTYLGFSQIPVMQPLPLPPPPIFMPSNFSFMQQQQAEKSQQEKLRMLLLMKKLKEENFLLKMKLSERGEQLEKTFETSSINQTQQQSVHKSEKQYKQQKRNLGPTKEDFQKEIQYLEQLISKRAIAQLKIRGKRLRLMLQFIHKTKQSIQLKITQFQEKFPENILQFQNECFAWMKDFTKVIVDKLKSQNPNIILYLEAKVNPKEAQKRMDQLKIYVKNFIDAMFDNQENFPSFCKNYILNFTHNFYCTPSNFLTKFEVNRLQFTPYGGIILNQRQGQMMIITIIFLRIYLQFLNDLWEPIPASSSATQKKINQQFRLNIQSICSAIYILAIEVIREMAAIQRDNLKLLSIDVQPKLKSGGVVKMKNFEERDIDKAKLEGLKEGDEPIIYPLFDKVELNPFFADNSSVSNLKSTIEGWSENIYSILQQCKKDINSERKKQFENGEKMVIIKRIEANLKQSEGARQIREIQNQVAQQREKIAQMKRFLNVSTNRKSEHSQLDLKNKSKISHFSNQS</sequence>
<evidence type="ECO:0000313" key="3">
    <source>
        <dbReference type="Proteomes" id="UP000692954"/>
    </source>
</evidence>
<gene>
    <name evidence="2" type="ORF">PSON_ATCC_30995.1.T0010630</name>
</gene>
<feature type="region of interest" description="Disordered" evidence="1">
    <location>
        <begin position="583"/>
        <end position="606"/>
    </location>
</feature>
<comment type="caution">
    <text evidence="2">The sequence shown here is derived from an EMBL/GenBank/DDBJ whole genome shotgun (WGS) entry which is preliminary data.</text>
</comment>
<feature type="region of interest" description="Disordered" evidence="1">
    <location>
        <begin position="166"/>
        <end position="194"/>
    </location>
</feature>
<feature type="compositionally biased region" description="Polar residues" evidence="1">
    <location>
        <begin position="167"/>
        <end position="179"/>
    </location>
</feature>
<evidence type="ECO:0000256" key="1">
    <source>
        <dbReference type="SAM" id="MobiDB-lite"/>
    </source>
</evidence>
<name>A0A8S1JWD1_9CILI</name>
<dbReference type="OrthoDB" id="308058at2759"/>
<dbReference type="Proteomes" id="UP000692954">
    <property type="component" value="Unassembled WGS sequence"/>
</dbReference>
<dbReference type="EMBL" id="CAJJDN010000001">
    <property type="protein sequence ID" value="CAD8046475.1"/>
    <property type="molecule type" value="Genomic_DNA"/>
</dbReference>